<evidence type="ECO:0000256" key="1">
    <source>
        <dbReference type="ARBA" id="ARBA00007637"/>
    </source>
</evidence>
<dbReference type="Proteomes" id="UP000235701">
    <property type="component" value="Unassembled WGS sequence"/>
</dbReference>
<feature type="domain" description="NAD-dependent epimerase/dehydratase" evidence="2">
    <location>
        <begin position="29"/>
        <end position="200"/>
    </location>
</feature>
<keyword evidence="4" id="KW-1185">Reference proteome</keyword>
<dbReference type="AlphaFoldDB" id="A0A2N6UFG4"/>
<dbReference type="RefSeq" id="WP_102198826.1">
    <property type="nucleotide sequence ID" value="NZ_PNHQ01000003.1"/>
</dbReference>
<dbReference type="InterPro" id="IPR001509">
    <property type="entry name" value="Epimerase_deHydtase"/>
</dbReference>
<dbReference type="OrthoDB" id="9808602at2"/>
<accession>A0A2N6UFG4</accession>
<comment type="caution">
    <text evidence="3">The sequence shown here is derived from an EMBL/GenBank/DDBJ whole genome shotgun (WGS) entry which is preliminary data.</text>
</comment>
<reference evidence="3 4" key="1">
    <citation type="submission" date="2017-09" db="EMBL/GenBank/DDBJ databases">
        <title>Bacterial strain isolated from the female urinary microbiota.</title>
        <authorList>
            <person name="Thomas-White K."/>
            <person name="Kumar N."/>
            <person name="Forster S."/>
            <person name="Putonti C."/>
            <person name="Lawley T."/>
            <person name="Wolfe A.J."/>
        </authorList>
    </citation>
    <scope>NUCLEOTIDE SEQUENCE [LARGE SCALE GENOMIC DNA]</scope>
    <source>
        <strain evidence="3 4">UMB0240</strain>
    </source>
</reference>
<dbReference type="Pfam" id="PF01370">
    <property type="entry name" value="Epimerase"/>
    <property type="match status" value="1"/>
</dbReference>
<name>A0A2N6UFG4_9LACT</name>
<gene>
    <name evidence="3" type="ORF">CJ191_01970</name>
</gene>
<organism evidence="3 4">
    <name type="scientific">Aerococcus viridans</name>
    <dbReference type="NCBI Taxonomy" id="1377"/>
    <lineage>
        <taxon>Bacteria</taxon>
        <taxon>Bacillati</taxon>
        <taxon>Bacillota</taxon>
        <taxon>Bacilli</taxon>
        <taxon>Lactobacillales</taxon>
        <taxon>Aerococcaceae</taxon>
        <taxon>Aerococcus</taxon>
    </lineage>
</organism>
<evidence type="ECO:0000313" key="3">
    <source>
        <dbReference type="EMBL" id="PMC80351.1"/>
    </source>
</evidence>
<comment type="similarity">
    <text evidence="1">Belongs to the NAD(P)-dependent epimerase/dehydratase family.</text>
</comment>
<sequence>MKSVLVTGENSYIGNSFEQWVKLNHPEIKVSKVSLKDDNWKNQSWKSFDSILHVAGIAHNSSRKDMENLYYSVNRDLTIKVAEKAENDGVKQFVNLSSMIVYGSNVSKITNETKPNPDNFYGDSKLQADHYLEKLDSSTFKVAIIRPPMVYGPKSKGNYPLLAKLAKVTPIFPKYKNIRSMIFINNLTELISLIIKNQSNGFFFPQNKEYVVTSNLVKVISKDTYLTKLFNPLIKLTINFKITKKIFGNLYYDKNMSKHFNASYQLFDLEKSVKLTER</sequence>
<dbReference type="EMBL" id="PNHQ01000003">
    <property type="protein sequence ID" value="PMC80351.1"/>
    <property type="molecule type" value="Genomic_DNA"/>
</dbReference>
<dbReference type="InterPro" id="IPR036291">
    <property type="entry name" value="NAD(P)-bd_dom_sf"/>
</dbReference>
<evidence type="ECO:0000313" key="4">
    <source>
        <dbReference type="Proteomes" id="UP000235701"/>
    </source>
</evidence>
<dbReference type="SUPFAM" id="SSF51735">
    <property type="entry name" value="NAD(P)-binding Rossmann-fold domains"/>
    <property type="match status" value="1"/>
</dbReference>
<proteinExistence type="inferred from homology"/>
<protein>
    <submittedName>
        <fullName evidence="3">NAD-dependent epimerase</fullName>
    </submittedName>
</protein>
<evidence type="ECO:0000259" key="2">
    <source>
        <dbReference type="Pfam" id="PF01370"/>
    </source>
</evidence>
<dbReference type="Gene3D" id="3.40.50.720">
    <property type="entry name" value="NAD(P)-binding Rossmann-like Domain"/>
    <property type="match status" value="1"/>
</dbReference>
<dbReference type="PANTHER" id="PTHR43000">
    <property type="entry name" value="DTDP-D-GLUCOSE 4,6-DEHYDRATASE-RELATED"/>
    <property type="match status" value="1"/>
</dbReference>